<dbReference type="EMBL" id="VUMY01000002">
    <property type="protein sequence ID" value="MST48908.1"/>
    <property type="molecule type" value="Genomic_DNA"/>
</dbReference>
<evidence type="ECO:0000313" key="2">
    <source>
        <dbReference type="Proteomes" id="UP000442535"/>
    </source>
</evidence>
<organism evidence="1 2">
    <name type="scientific">Mobiluncus porci</name>
    <dbReference type="NCBI Taxonomy" id="2652278"/>
    <lineage>
        <taxon>Bacteria</taxon>
        <taxon>Bacillati</taxon>
        <taxon>Actinomycetota</taxon>
        <taxon>Actinomycetes</taxon>
        <taxon>Actinomycetales</taxon>
        <taxon>Actinomycetaceae</taxon>
        <taxon>Mobiluncus</taxon>
    </lineage>
</organism>
<keyword evidence="2" id="KW-1185">Reference proteome</keyword>
<sequence length="76" mass="8772">MSETSTEPPLKTDREYASEVLKSLSDELHELNLWVAGTAKRYGQKELAAAENLVSDVDYRVWRILQDFRLEDEAEN</sequence>
<gene>
    <name evidence="1" type="ORF">FYJ63_01335</name>
</gene>
<dbReference type="AlphaFoldDB" id="A0A7K0K0H3"/>
<evidence type="ECO:0000313" key="1">
    <source>
        <dbReference type="EMBL" id="MST48908.1"/>
    </source>
</evidence>
<reference evidence="1 2" key="1">
    <citation type="submission" date="2019-08" db="EMBL/GenBank/DDBJ databases">
        <title>In-depth cultivation of the pig gut microbiome towards novel bacterial diversity and tailored functional studies.</title>
        <authorList>
            <person name="Wylensek D."/>
            <person name="Hitch T.C.A."/>
            <person name="Clavel T."/>
        </authorList>
    </citation>
    <scope>NUCLEOTIDE SEQUENCE [LARGE SCALE GENOMIC DNA]</scope>
    <source>
        <strain evidence="1 2">RF-GAM-744-WT-7</strain>
    </source>
</reference>
<accession>A0A7K0K0H3</accession>
<proteinExistence type="predicted"/>
<name>A0A7K0K0H3_9ACTO</name>
<dbReference type="RefSeq" id="WP_154543054.1">
    <property type="nucleotide sequence ID" value="NZ_VUMY01000002.1"/>
</dbReference>
<comment type="caution">
    <text evidence="1">The sequence shown here is derived from an EMBL/GenBank/DDBJ whole genome shotgun (WGS) entry which is preliminary data.</text>
</comment>
<dbReference type="Proteomes" id="UP000442535">
    <property type="component" value="Unassembled WGS sequence"/>
</dbReference>
<protein>
    <submittedName>
        <fullName evidence="1">Uncharacterized protein</fullName>
    </submittedName>
</protein>